<sequence length="253" mass="28993">MTKPYITIIIDDEPPAREGLLNLLGNFSETFQVVDMAQNGTEAKEKITKLKPDVIFLDIEMPGFTGFELLEQLETIPMVVFCTAYSEYALKAFDTNSVDYLVKPIQLERLQQTVNKLKLFKGDQDPQNILDAIKEIAAQKETLQMTSITVKKANKLMFVKLETISYFEAAENYVTIYTNTGDHLIEQPLSQLELKLPANFLRVHRAVIINTTFIKEVQKYFNSRFVITLSNKTKTKITTGRSYNDTIKNWMDV</sequence>
<reference evidence="4 5" key="1">
    <citation type="submission" date="2019-04" db="EMBL/GenBank/DDBJ databases">
        <authorList>
            <person name="Liu A."/>
        </authorList>
    </citation>
    <scope>NUCLEOTIDE SEQUENCE [LARGE SCALE GENOMIC DNA]</scope>
    <source>
        <strain evidence="4 5">RZ03</strain>
    </source>
</reference>
<keyword evidence="1" id="KW-0597">Phosphoprotein</keyword>
<dbReference type="InterPro" id="IPR001789">
    <property type="entry name" value="Sig_transdc_resp-reg_receiver"/>
</dbReference>
<keyword evidence="5" id="KW-1185">Reference proteome</keyword>
<dbReference type="SUPFAM" id="SSF52172">
    <property type="entry name" value="CheY-like"/>
    <property type="match status" value="1"/>
</dbReference>
<dbReference type="Pfam" id="PF04397">
    <property type="entry name" value="LytTR"/>
    <property type="match status" value="1"/>
</dbReference>
<dbReference type="OrthoDB" id="2168082at2"/>
<dbReference type="RefSeq" id="WP_135878845.1">
    <property type="nucleotide sequence ID" value="NZ_SRSO01000040.1"/>
</dbReference>
<feature type="modified residue" description="4-aspartylphosphate" evidence="1">
    <location>
        <position position="58"/>
    </location>
</feature>
<dbReference type="Pfam" id="PF00072">
    <property type="entry name" value="Response_reg"/>
    <property type="match status" value="1"/>
</dbReference>
<feature type="domain" description="Response regulatory" evidence="2">
    <location>
        <begin position="6"/>
        <end position="118"/>
    </location>
</feature>
<gene>
    <name evidence="4" type="ORF">EM932_19275</name>
</gene>
<accession>A0A4V3P489</accession>
<dbReference type="InterPro" id="IPR046947">
    <property type="entry name" value="LytR-like"/>
</dbReference>
<dbReference type="GO" id="GO:0003677">
    <property type="term" value="F:DNA binding"/>
    <property type="evidence" value="ECO:0007669"/>
    <property type="project" value="InterPro"/>
</dbReference>
<dbReference type="Gene3D" id="2.40.50.1020">
    <property type="entry name" value="LytTr DNA-binding domain"/>
    <property type="match status" value="1"/>
</dbReference>
<dbReference type="PANTHER" id="PTHR37299">
    <property type="entry name" value="TRANSCRIPTIONAL REGULATOR-RELATED"/>
    <property type="match status" value="1"/>
</dbReference>
<dbReference type="SMART" id="SM00850">
    <property type="entry name" value="LytTR"/>
    <property type="match status" value="1"/>
</dbReference>
<evidence type="ECO:0000256" key="1">
    <source>
        <dbReference type="PROSITE-ProRule" id="PRU00169"/>
    </source>
</evidence>
<dbReference type="InterPro" id="IPR011006">
    <property type="entry name" value="CheY-like_superfamily"/>
</dbReference>
<dbReference type="GO" id="GO:0000156">
    <property type="term" value="F:phosphorelay response regulator activity"/>
    <property type="evidence" value="ECO:0007669"/>
    <property type="project" value="InterPro"/>
</dbReference>
<dbReference type="Gene3D" id="3.40.50.2300">
    <property type="match status" value="1"/>
</dbReference>
<dbReference type="Proteomes" id="UP000307602">
    <property type="component" value="Unassembled WGS sequence"/>
</dbReference>
<organism evidence="4 5">
    <name type="scientific">Flavivirga rizhaonensis</name>
    <dbReference type="NCBI Taxonomy" id="2559571"/>
    <lineage>
        <taxon>Bacteria</taxon>
        <taxon>Pseudomonadati</taxon>
        <taxon>Bacteroidota</taxon>
        <taxon>Flavobacteriia</taxon>
        <taxon>Flavobacteriales</taxon>
        <taxon>Flavobacteriaceae</taxon>
        <taxon>Flavivirga</taxon>
    </lineage>
</organism>
<evidence type="ECO:0000259" key="3">
    <source>
        <dbReference type="PROSITE" id="PS50930"/>
    </source>
</evidence>
<dbReference type="SMART" id="SM00448">
    <property type="entry name" value="REC"/>
    <property type="match status" value="1"/>
</dbReference>
<dbReference type="PANTHER" id="PTHR37299:SF1">
    <property type="entry name" value="STAGE 0 SPORULATION PROTEIN A HOMOLOG"/>
    <property type="match status" value="1"/>
</dbReference>
<proteinExistence type="predicted"/>
<comment type="caution">
    <text evidence="4">The sequence shown here is derived from an EMBL/GenBank/DDBJ whole genome shotgun (WGS) entry which is preliminary data.</text>
</comment>
<protein>
    <submittedName>
        <fullName evidence="4">Response regulator</fullName>
    </submittedName>
</protein>
<feature type="domain" description="HTH LytTR-type" evidence="3">
    <location>
        <begin position="148"/>
        <end position="253"/>
    </location>
</feature>
<dbReference type="EMBL" id="SRSO01000040">
    <property type="protein sequence ID" value="TGV00544.1"/>
    <property type="molecule type" value="Genomic_DNA"/>
</dbReference>
<evidence type="ECO:0000313" key="4">
    <source>
        <dbReference type="EMBL" id="TGV00544.1"/>
    </source>
</evidence>
<evidence type="ECO:0000313" key="5">
    <source>
        <dbReference type="Proteomes" id="UP000307602"/>
    </source>
</evidence>
<dbReference type="PROSITE" id="PS50930">
    <property type="entry name" value="HTH_LYTTR"/>
    <property type="match status" value="1"/>
</dbReference>
<dbReference type="InterPro" id="IPR007492">
    <property type="entry name" value="LytTR_DNA-bd_dom"/>
</dbReference>
<name>A0A4V3P489_9FLAO</name>
<evidence type="ECO:0000259" key="2">
    <source>
        <dbReference type="PROSITE" id="PS50110"/>
    </source>
</evidence>
<dbReference type="AlphaFoldDB" id="A0A4V3P489"/>
<dbReference type="PROSITE" id="PS50110">
    <property type="entry name" value="RESPONSE_REGULATORY"/>
    <property type="match status" value="1"/>
</dbReference>